<organism evidence="4 5">
    <name type="scientific">Phytophthora pseudosyringae</name>
    <dbReference type="NCBI Taxonomy" id="221518"/>
    <lineage>
        <taxon>Eukaryota</taxon>
        <taxon>Sar</taxon>
        <taxon>Stramenopiles</taxon>
        <taxon>Oomycota</taxon>
        <taxon>Peronosporomycetes</taxon>
        <taxon>Peronosporales</taxon>
        <taxon>Peronosporaceae</taxon>
        <taxon>Phytophthora</taxon>
    </lineage>
</organism>
<dbReference type="AlphaFoldDB" id="A0A8T1V9F2"/>
<accession>A0A8T1V9F2</accession>
<evidence type="ECO:0000259" key="3">
    <source>
        <dbReference type="PROSITE" id="PS50600"/>
    </source>
</evidence>
<name>A0A8T1V9F2_9STRA</name>
<evidence type="ECO:0000256" key="1">
    <source>
        <dbReference type="ARBA" id="ARBA00022670"/>
    </source>
</evidence>
<proteinExistence type="predicted"/>
<dbReference type="OrthoDB" id="89398at2759"/>
<protein>
    <recommendedName>
        <fullName evidence="3">Ubiquitin-like protease family profile domain-containing protein</fullName>
    </recommendedName>
</protein>
<dbReference type="GO" id="GO:0006508">
    <property type="term" value="P:proteolysis"/>
    <property type="evidence" value="ECO:0007669"/>
    <property type="project" value="UniProtKB-KW"/>
</dbReference>
<dbReference type="PROSITE" id="PS50600">
    <property type="entry name" value="ULP_PROTEASE"/>
    <property type="match status" value="1"/>
</dbReference>
<dbReference type="EMBL" id="JAGDFM010000598">
    <property type="protein sequence ID" value="KAG7376943.1"/>
    <property type="molecule type" value="Genomic_DNA"/>
</dbReference>
<dbReference type="Proteomes" id="UP000694044">
    <property type="component" value="Unassembled WGS sequence"/>
</dbReference>
<dbReference type="GO" id="GO:0008234">
    <property type="term" value="F:cysteine-type peptidase activity"/>
    <property type="evidence" value="ECO:0007669"/>
    <property type="project" value="InterPro"/>
</dbReference>
<keyword evidence="2" id="KW-0378">Hydrolase</keyword>
<feature type="domain" description="Ubiquitin-like protease family profile" evidence="3">
    <location>
        <begin position="72"/>
        <end position="204"/>
    </location>
</feature>
<dbReference type="InterPro" id="IPR003653">
    <property type="entry name" value="Peptidase_C48_C"/>
</dbReference>
<keyword evidence="5" id="KW-1185">Reference proteome</keyword>
<sequence>MRARYDNLLQSQEICVWWTRDLAWLVQDWSKVTSRSVEFFAHETASCGRAANEAQPRLVQLASVVVTSYVSYCMQSQLYKEDASKEICFNQVVGFLAEDAWLNDAVISYALAVMSEDQNDVHIMSSLVVERHKYPNPPRLKQFSMKFIMLHVIHASNHWTLVIVAVQRYEVVRVPFYDPVSGGQYKEKMEAMCSTKFLPYLRAWHSQRNPNKEGGETYPFPSSTHM</sequence>
<reference evidence="4" key="1">
    <citation type="submission" date="2021-02" db="EMBL/GenBank/DDBJ databases">
        <authorList>
            <person name="Palmer J.M."/>
        </authorList>
    </citation>
    <scope>NUCLEOTIDE SEQUENCE</scope>
    <source>
        <strain evidence="4">SCRP734</strain>
    </source>
</reference>
<keyword evidence="1" id="KW-0645">Protease</keyword>
<evidence type="ECO:0000313" key="4">
    <source>
        <dbReference type="EMBL" id="KAG7376943.1"/>
    </source>
</evidence>
<evidence type="ECO:0000256" key="2">
    <source>
        <dbReference type="ARBA" id="ARBA00022801"/>
    </source>
</evidence>
<comment type="caution">
    <text evidence="4">The sequence shown here is derived from an EMBL/GenBank/DDBJ whole genome shotgun (WGS) entry which is preliminary data.</text>
</comment>
<evidence type="ECO:0000313" key="5">
    <source>
        <dbReference type="Proteomes" id="UP000694044"/>
    </source>
</evidence>
<gene>
    <name evidence="4" type="ORF">PHYPSEUDO_012389</name>
</gene>